<dbReference type="Gene3D" id="2.160.20.10">
    <property type="entry name" value="Single-stranded right-handed beta-helix, Pectin lyase-like"/>
    <property type="match status" value="1"/>
</dbReference>
<dbReference type="InterPro" id="IPR000743">
    <property type="entry name" value="Glyco_hydro_28"/>
</dbReference>
<dbReference type="EMBL" id="CP051682">
    <property type="protein sequence ID" value="QJD96666.1"/>
    <property type="molecule type" value="Genomic_DNA"/>
</dbReference>
<name>A0A7L5E8H7_9SPHI</name>
<keyword evidence="2 4" id="KW-0378">Hydrolase</keyword>
<dbReference type="PANTHER" id="PTHR31339:SF9">
    <property type="entry name" value="PLASMIN AND FIBRONECTIN-BINDING PROTEIN A"/>
    <property type="match status" value="1"/>
</dbReference>
<feature type="chain" id="PRO_5029817909" evidence="5">
    <location>
        <begin position="27"/>
        <end position="517"/>
    </location>
</feature>
<evidence type="ECO:0000256" key="1">
    <source>
        <dbReference type="ARBA" id="ARBA00008834"/>
    </source>
</evidence>
<dbReference type="Pfam" id="PF00295">
    <property type="entry name" value="Glyco_hydro_28"/>
    <property type="match status" value="1"/>
</dbReference>
<dbReference type="PANTHER" id="PTHR31339">
    <property type="entry name" value="PECTIN LYASE-RELATED"/>
    <property type="match status" value="1"/>
</dbReference>
<dbReference type="GO" id="GO:0004650">
    <property type="term" value="F:polygalacturonase activity"/>
    <property type="evidence" value="ECO:0007669"/>
    <property type="project" value="InterPro"/>
</dbReference>
<protein>
    <submittedName>
        <fullName evidence="6">Glycoside hydrolase family 28</fullName>
    </submittedName>
</protein>
<dbReference type="Proteomes" id="UP000503278">
    <property type="component" value="Chromosome"/>
</dbReference>
<dbReference type="InterPro" id="IPR011050">
    <property type="entry name" value="Pectin_lyase_fold/virulence"/>
</dbReference>
<feature type="signal peptide" evidence="5">
    <location>
        <begin position="1"/>
        <end position="26"/>
    </location>
</feature>
<dbReference type="SMART" id="SM00710">
    <property type="entry name" value="PbH1"/>
    <property type="match status" value="6"/>
</dbReference>
<evidence type="ECO:0000313" key="6">
    <source>
        <dbReference type="EMBL" id="QJD96666.1"/>
    </source>
</evidence>
<organism evidence="6 7">
    <name type="scientific">Mucilaginibacter robiniae</name>
    <dbReference type="NCBI Taxonomy" id="2728022"/>
    <lineage>
        <taxon>Bacteria</taxon>
        <taxon>Pseudomonadati</taxon>
        <taxon>Bacteroidota</taxon>
        <taxon>Sphingobacteriia</taxon>
        <taxon>Sphingobacteriales</taxon>
        <taxon>Sphingobacteriaceae</taxon>
        <taxon>Mucilaginibacter</taxon>
    </lineage>
</organism>
<dbReference type="KEGG" id="mrob:HH214_12655"/>
<evidence type="ECO:0000256" key="5">
    <source>
        <dbReference type="SAM" id="SignalP"/>
    </source>
</evidence>
<dbReference type="AlphaFoldDB" id="A0A7L5E8H7"/>
<dbReference type="InterPro" id="IPR006626">
    <property type="entry name" value="PbH1"/>
</dbReference>
<dbReference type="InterPro" id="IPR051801">
    <property type="entry name" value="GH28_Enzymes"/>
</dbReference>
<dbReference type="GO" id="GO:0005975">
    <property type="term" value="P:carbohydrate metabolic process"/>
    <property type="evidence" value="ECO:0007669"/>
    <property type="project" value="InterPro"/>
</dbReference>
<comment type="similarity">
    <text evidence="1 4">Belongs to the glycosyl hydrolase 28 family.</text>
</comment>
<evidence type="ECO:0000256" key="3">
    <source>
        <dbReference type="ARBA" id="ARBA00023295"/>
    </source>
</evidence>
<evidence type="ECO:0000313" key="7">
    <source>
        <dbReference type="Proteomes" id="UP000503278"/>
    </source>
</evidence>
<keyword evidence="7" id="KW-1185">Reference proteome</keyword>
<reference evidence="6 7" key="1">
    <citation type="submission" date="2020-04" db="EMBL/GenBank/DDBJ databases">
        <title>Genome sequencing of novel species.</title>
        <authorList>
            <person name="Heo J."/>
            <person name="Kim S.-J."/>
            <person name="Kim J.-S."/>
            <person name="Hong S.-B."/>
            <person name="Kwon S.-W."/>
        </authorList>
    </citation>
    <scope>NUCLEOTIDE SEQUENCE [LARGE SCALE GENOMIC DNA]</scope>
    <source>
        <strain evidence="6 7">F39-2</strain>
    </source>
</reference>
<accession>A0A7L5E8H7</accession>
<keyword evidence="5" id="KW-0732">Signal</keyword>
<sequence>MRKHSYKKHIGLMVSLLALVANTTYAQNKTYTITQYGANPNGKTDNTKAIQKTIDVAFENGGGTVLIPAGNFVTGVIHLKSNIDLHFEKGAALLATINRIDYGPQKASALIVATDLQHVAITGDGIIDGRGELLLKDIYRMLRAGTLKDNEWQTYNPWHQMRPAEDNRPHLMDFKNCQDVTITNITIKNGLCWIQDYRSCKDMVVDNIKVESNTFLNNDGIDLVDCKNVKLTNSFFNVADDGVCLKSSDPNGACENIEIANCRIRSSASAFKMGTASFGGFKKIKVRNLDIYDTYRSAIAIETVDGALVEDIDIRNVNAKNTGNAIFIRLGQRNQKAAPGKLRRVYIGQVKVQVPAGKPDAGYHMEGPIVRSKHHVFPSSIVGIPEHNVEDVTLEDIEIAYEGTTKKDYAKFNTDSLKSIPEVVSDYPEFSMFGELPAWGFFARHADGITLKNVKLSYLKNDLRTACIFDDVKGININELSINKAQVNPAIIIHQSTTKAIKNVDVAGFKDQSILIK</sequence>
<dbReference type="InterPro" id="IPR012334">
    <property type="entry name" value="Pectin_lyas_fold"/>
</dbReference>
<gene>
    <name evidence="6" type="ORF">HH214_12655</name>
</gene>
<keyword evidence="3 4" id="KW-0326">Glycosidase</keyword>
<proteinExistence type="inferred from homology"/>
<evidence type="ECO:0000256" key="2">
    <source>
        <dbReference type="ARBA" id="ARBA00022801"/>
    </source>
</evidence>
<dbReference type="SUPFAM" id="SSF51126">
    <property type="entry name" value="Pectin lyase-like"/>
    <property type="match status" value="1"/>
</dbReference>
<evidence type="ECO:0000256" key="4">
    <source>
        <dbReference type="RuleBase" id="RU361169"/>
    </source>
</evidence>
<dbReference type="RefSeq" id="WP_169608186.1">
    <property type="nucleotide sequence ID" value="NZ_CP051682.1"/>
</dbReference>